<dbReference type="Proteomes" id="UP001239215">
    <property type="component" value="Unassembled WGS sequence"/>
</dbReference>
<dbReference type="EMBL" id="JAUTAN010000001">
    <property type="protein sequence ID" value="MDQ1106575.1"/>
    <property type="molecule type" value="Genomic_DNA"/>
</dbReference>
<proteinExistence type="predicted"/>
<feature type="chain" id="PRO_5042515973" description="Secreted protein" evidence="1">
    <location>
        <begin position="29"/>
        <end position="217"/>
    </location>
</feature>
<organism evidence="2 3">
    <name type="scientific">Nocardioides zeae</name>
    <dbReference type="NCBI Taxonomy" id="1457234"/>
    <lineage>
        <taxon>Bacteria</taxon>
        <taxon>Bacillati</taxon>
        <taxon>Actinomycetota</taxon>
        <taxon>Actinomycetes</taxon>
        <taxon>Propionibacteriales</taxon>
        <taxon>Nocardioidaceae</taxon>
        <taxon>Nocardioides</taxon>
    </lineage>
</organism>
<evidence type="ECO:0000256" key="1">
    <source>
        <dbReference type="SAM" id="SignalP"/>
    </source>
</evidence>
<comment type="caution">
    <text evidence="2">The sequence shown here is derived from an EMBL/GenBank/DDBJ whole genome shotgun (WGS) entry which is preliminary data.</text>
</comment>
<protein>
    <recommendedName>
        <fullName evidence="4">Secreted protein</fullName>
    </recommendedName>
</protein>
<evidence type="ECO:0000313" key="3">
    <source>
        <dbReference type="Proteomes" id="UP001239215"/>
    </source>
</evidence>
<keyword evidence="1" id="KW-0732">Signal</keyword>
<feature type="signal peptide" evidence="1">
    <location>
        <begin position="1"/>
        <end position="28"/>
    </location>
</feature>
<evidence type="ECO:0000313" key="2">
    <source>
        <dbReference type="EMBL" id="MDQ1106575.1"/>
    </source>
</evidence>
<accession>A0AAJ1U5V5</accession>
<dbReference type="AlphaFoldDB" id="A0AAJ1U5V5"/>
<evidence type="ECO:0008006" key="4">
    <source>
        <dbReference type="Google" id="ProtNLM"/>
    </source>
</evidence>
<name>A0AAJ1U5V5_9ACTN</name>
<reference evidence="2" key="1">
    <citation type="submission" date="2023-07" db="EMBL/GenBank/DDBJ databases">
        <title>Functional and genomic diversity of the sorghum phyllosphere microbiome.</title>
        <authorList>
            <person name="Shade A."/>
        </authorList>
    </citation>
    <scope>NUCLEOTIDE SEQUENCE</scope>
    <source>
        <strain evidence="2">SORGH_AS_1067</strain>
    </source>
</reference>
<gene>
    <name evidence="2" type="ORF">QE405_003859</name>
</gene>
<sequence length="217" mass="23240">MRRTSMWAAGTAAVVALTVGAPMTNASAPPAEGSSFTFSDAARDARINVYYSRGPAFTHRIDQQASDIRSVGVVTTESVVYVRVNVRDLYGQVRASNRQEGEQTIAVILQGAENSPRAGGYIRWTVGRPVEQGTNTYAGSLDDIHTTPCTDTPRPTASGSGNYVLFRIPTRCVVRGADEAVFDTVHAITQNTVRQLDAGGRELAQRLYVDDAVSSGA</sequence>